<dbReference type="GO" id="GO:0005507">
    <property type="term" value="F:copper ion binding"/>
    <property type="evidence" value="ECO:0007669"/>
    <property type="project" value="InterPro"/>
</dbReference>
<dbReference type="Proteomes" id="UP000190831">
    <property type="component" value="Chromosome H"/>
</dbReference>
<keyword evidence="5" id="KW-0805">Transcription regulation</keyword>
<dbReference type="Pfam" id="PF00649">
    <property type="entry name" value="Copper-fist"/>
    <property type="match status" value="1"/>
</dbReference>
<keyword evidence="6" id="KW-0804">Transcription</keyword>
<dbReference type="InterPro" id="IPR036395">
    <property type="entry name" value="Cu_fist_DNA-bd_dom_sf"/>
</dbReference>
<evidence type="ECO:0000313" key="10">
    <source>
        <dbReference type="Proteomes" id="UP000190831"/>
    </source>
</evidence>
<accession>A0A1G4ML05</accession>
<dbReference type="GO" id="GO:0005634">
    <property type="term" value="C:nucleus"/>
    <property type="evidence" value="ECO:0007669"/>
    <property type="project" value="UniProtKB-SubCell"/>
</dbReference>
<evidence type="ECO:0000256" key="4">
    <source>
        <dbReference type="ARBA" id="ARBA00023008"/>
    </source>
</evidence>
<dbReference type="OrthoDB" id="5600085at2759"/>
<evidence type="ECO:0000256" key="6">
    <source>
        <dbReference type="ARBA" id="ARBA00023163"/>
    </source>
</evidence>
<evidence type="ECO:0000256" key="5">
    <source>
        <dbReference type="ARBA" id="ARBA00023015"/>
    </source>
</evidence>
<dbReference type="InterPro" id="IPR001083">
    <property type="entry name" value="Cu_fist_DNA-bd_dom"/>
</dbReference>
<dbReference type="SMART" id="SM00412">
    <property type="entry name" value="Cu_FIST"/>
    <property type="match status" value="1"/>
</dbReference>
<dbReference type="GO" id="GO:0006879">
    <property type="term" value="P:intracellular iron ion homeostasis"/>
    <property type="evidence" value="ECO:0007669"/>
    <property type="project" value="TreeGrafter"/>
</dbReference>
<dbReference type="InterPro" id="IPR051763">
    <property type="entry name" value="Copper_Homeo_Regul"/>
</dbReference>
<comment type="subcellular location">
    <subcellularLocation>
        <location evidence="1">Nucleus</location>
    </subcellularLocation>
</comment>
<dbReference type="Gene3D" id="3.90.430.10">
    <property type="entry name" value="Copper fist DNA-binding domain"/>
    <property type="match status" value="1"/>
</dbReference>
<protein>
    <submittedName>
        <fullName evidence="9">LAFE_0H15302g1_1</fullName>
    </submittedName>
</protein>
<evidence type="ECO:0000313" key="9">
    <source>
        <dbReference type="EMBL" id="SCW04518.1"/>
    </source>
</evidence>
<proteinExistence type="predicted"/>
<gene>
    <name evidence="9" type="ORF">LAFE_0H15302G</name>
</gene>
<dbReference type="PANTHER" id="PTHR28088:SF7">
    <property type="entry name" value="METAL-BINDING ACTIVATOR 1"/>
    <property type="match status" value="1"/>
</dbReference>
<feature type="domain" description="Copper-fist" evidence="8">
    <location>
        <begin position="1"/>
        <end position="40"/>
    </location>
</feature>
<dbReference type="SMART" id="SM01090">
    <property type="entry name" value="Copper-fist"/>
    <property type="match status" value="1"/>
</dbReference>
<dbReference type="OMA" id="CLIHRKE"/>
<evidence type="ECO:0000256" key="1">
    <source>
        <dbReference type="ARBA" id="ARBA00004123"/>
    </source>
</evidence>
<dbReference type="PRINTS" id="PR00617">
    <property type="entry name" value="COPPERFIST"/>
</dbReference>
<dbReference type="GO" id="GO:0045944">
    <property type="term" value="P:positive regulation of transcription by RNA polymerase II"/>
    <property type="evidence" value="ECO:0007669"/>
    <property type="project" value="TreeGrafter"/>
</dbReference>
<dbReference type="FunFam" id="3.90.430.10:FF:000001">
    <property type="entry name" value="Copper fist DNA-binding protein"/>
    <property type="match status" value="1"/>
</dbReference>
<keyword evidence="7" id="KW-0539">Nucleus</keyword>
<dbReference type="PANTHER" id="PTHR28088">
    <property type="entry name" value="TRANSCRIPTIONAL ACTIVATOR HAA1-RELATED"/>
    <property type="match status" value="1"/>
</dbReference>
<organism evidence="9 10">
    <name type="scientific">Lachancea fermentati</name>
    <name type="common">Zygosaccharomyces fermentati</name>
    <dbReference type="NCBI Taxonomy" id="4955"/>
    <lineage>
        <taxon>Eukaryota</taxon>
        <taxon>Fungi</taxon>
        <taxon>Dikarya</taxon>
        <taxon>Ascomycota</taxon>
        <taxon>Saccharomycotina</taxon>
        <taxon>Saccharomycetes</taxon>
        <taxon>Saccharomycetales</taxon>
        <taxon>Saccharomycetaceae</taxon>
        <taxon>Lachancea</taxon>
    </lineage>
</organism>
<evidence type="ECO:0000256" key="3">
    <source>
        <dbReference type="ARBA" id="ARBA00022833"/>
    </source>
</evidence>
<evidence type="ECO:0000259" key="8">
    <source>
        <dbReference type="PROSITE" id="PS50073"/>
    </source>
</evidence>
<sequence>MIIFDDEKYSCVSCIRGHRSSTCKHSERMLVKVRTRGRPSPVDIRKVILVDTNSQVQTSESPDDSVSPCCSKEGKLCGKMNKQPILFLRAMRTQKALLVDGALKIMIEDKNSQNEGKYKFISEREYLLNHTNEKSAESGNKAEEVNNCENLISKQENHFHAPMNIPEVRSPSPTILNNSIVELFTHKGIYLSTQCTCEDNKCNCENCLIHRKEEELQSYIQQSGVPLSNLGNGRVSYPDVEPSSGAFMCKGAAVDCNTEGCLFHPDQVISLTRLLLYGILNTRFTRKSVIKYKNKLIPSKYWWNFLKLEIPSMSFSQLESLDIIHWFDGIIEAYGAHMVNDAVSGSLNLNDMEIMLEN</sequence>
<evidence type="ECO:0000256" key="7">
    <source>
        <dbReference type="ARBA" id="ARBA00023242"/>
    </source>
</evidence>
<dbReference type="PROSITE" id="PS50073">
    <property type="entry name" value="COPPER_FIST_2"/>
    <property type="match status" value="1"/>
</dbReference>
<keyword evidence="3" id="KW-0862">Zinc</keyword>
<dbReference type="STRING" id="4955.A0A1G4ML05"/>
<reference evidence="9 10" key="1">
    <citation type="submission" date="2016-03" db="EMBL/GenBank/DDBJ databases">
        <authorList>
            <person name="Devillers H."/>
        </authorList>
    </citation>
    <scope>NUCLEOTIDE SEQUENCE [LARGE SCALE GENOMIC DNA]</scope>
    <source>
        <strain evidence="9">CBS 6772</strain>
    </source>
</reference>
<keyword evidence="10" id="KW-1185">Reference proteome</keyword>
<dbReference type="SUPFAM" id="SSF57879">
    <property type="entry name" value="Zinc domain conserved in yeast copper-regulated transcription factors"/>
    <property type="match status" value="1"/>
</dbReference>
<dbReference type="GO" id="GO:0006878">
    <property type="term" value="P:intracellular copper ion homeostasis"/>
    <property type="evidence" value="ECO:0007669"/>
    <property type="project" value="TreeGrafter"/>
</dbReference>
<name>A0A1G4ML05_LACFM</name>
<dbReference type="AlphaFoldDB" id="A0A1G4ML05"/>
<dbReference type="GO" id="GO:0000978">
    <property type="term" value="F:RNA polymerase II cis-regulatory region sequence-specific DNA binding"/>
    <property type="evidence" value="ECO:0007669"/>
    <property type="project" value="TreeGrafter"/>
</dbReference>
<dbReference type="GO" id="GO:0000981">
    <property type="term" value="F:DNA-binding transcription factor activity, RNA polymerase II-specific"/>
    <property type="evidence" value="ECO:0007669"/>
    <property type="project" value="TreeGrafter"/>
</dbReference>
<keyword evidence="2" id="KW-0479">Metal-binding</keyword>
<dbReference type="EMBL" id="LT598491">
    <property type="protein sequence ID" value="SCW04518.1"/>
    <property type="molecule type" value="Genomic_DNA"/>
</dbReference>
<evidence type="ECO:0000256" key="2">
    <source>
        <dbReference type="ARBA" id="ARBA00022723"/>
    </source>
</evidence>
<keyword evidence="4" id="KW-0186">Copper</keyword>